<keyword evidence="2 3" id="KW-0560">Oxidoreductase</keyword>
<evidence type="ECO:0000256" key="1">
    <source>
        <dbReference type="ARBA" id="ARBA00006484"/>
    </source>
</evidence>
<evidence type="ECO:0000313" key="4">
    <source>
        <dbReference type="Proteomes" id="UP000293142"/>
    </source>
</evidence>
<protein>
    <submittedName>
        <fullName evidence="3">Glucose 1-dehydrogenase</fullName>
        <ecNumber evidence="3">1.1.1.47</ecNumber>
    </submittedName>
</protein>
<accession>A0A4Q9DL23</accession>
<dbReference type="PROSITE" id="PS00061">
    <property type="entry name" value="ADH_SHORT"/>
    <property type="match status" value="1"/>
</dbReference>
<dbReference type="GO" id="GO:0005975">
    <property type="term" value="P:carbohydrate metabolic process"/>
    <property type="evidence" value="ECO:0007669"/>
    <property type="project" value="UniProtKB-ARBA"/>
</dbReference>
<dbReference type="RefSeq" id="WP_131015572.1">
    <property type="nucleotide sequence ID" value="NZ_SIRE01000016.1"/>
</dbReference>
<dbReference type="EC" id="1.1.1.47" evidence="3"/>
<organism evidence="3 4">
    <name type="scientific">Paenibacillus thalictri</name>
    <dbReference type="NCBI Taxonomy" id="2527873"/>
    <lineage>
        <taxon>Bacteria</taxon>
        <taxon>Bacillati</taxon>
        <taxon>Bacillota</taxon>
        <taxon>Bacilli</taxon>
        <taxon>Bacillales</taxon>
        <taxon>Paenibacillaceae</taxon>
        <taxon>Paenibacillus</taxon>
    </lineage>
</organism>
<dbReference type="InterPro" id="IPR020904">
    <property type="entry name" value="Sc_DH/Rdtase_CS"/>
</dbReference>
<proteinExistence type="inferred from homology"/>
<dbReference type="FunFam" id="3.40.50.720:FF:000240">
    <property type="entry name" value="SDR family oxidoreductase"/>
    <property type="match status" value="1"/>
</dbReference>
<dbReference type="InterPro" id="IPR036291">
    <property type="entry name" value="NAD(P)-bd_dom_sf"/>
</dbReference>
<dbReference type="EMBL" id="SIRE01000016">
    <property type="protein sequence ID" value="TBL75661.1"/>
    <property type="molecule type" value="Genomic_DNA"/>
</dbReference>
<dbReference type="PANTHER" id="PTHR42760">
    <property type="entry name" value="SHORT-CHAIN DEHYDROGENASES/REDUCTASES FAMILY MEMBER"/>
    <property type="match status" value="1"/>
</dbReference>
<dbReference type="SUPFAM" id="SSF51735">
    <property type="entry name" value="NAD(P)-binding Rossmann-fold domains"/>
    <property type="match status" value="1"/>
</dbReference>
<comment type="caution">
    <text evidence="3">The sequence shown here is derived from an EMBL/GenBank/DDBJ whole genome shotgun (WGS) entry which is preliminary data.</text>
</comment>
<comment type="similarity">
    <text evidence="1">Belongs to the short-chain dehydrogenases/reductases (SDR) family.</text>
</comment>
<gene>
    <name evidence="3" type="ORF">EYB31_21955</name>
</gene>
<evidence type="ECO:0000256" key="2">
    <source>
        <dbReference type="ARBA" id="ARBA00023002"/>
    </source>
</evidence>
<dbReference type="Proteomes" id="UP000293142">
    <property type="component" value="Unassembled WGS sequence"/>
</dbReference>
<dbReference type="OrthoDB" id="9803333at2"/>
<name>A0A4Q9DL23_9BACL</name>
<keyword evidence="4" id="KW-1185">Reference proteome</keyword>
<dbReference type="PRINTS" id="PR00081">
    <property type="entry name" value="GDHRDH"/>
</dbReference>
<dbReference type="NCBIfam" id="NF005559">
    <property type="entry name" value="PRK07231.1"/>
    <property type="match status" value="1"/>
</dbReference>
<sequence>MHVIDAFRLNGQVSIVTGAAMGLGKAIARALAQAGSTVVIADVQLDVAQQTADELEKEGIKAIAVEVDVTNPEQIDRMVETVLNKFGKIDVLFNNAGISMHVKAEDMSNDDWMKIMNVNVNSVFLVSKAVGKVMIRQHKGSIINISSMSGIIANTPQHQAAYNTSKAAVIMLTKSLAAEWAQHGIRVNTIAPGYMKTELTRPYFEENGGMVKQWIDLTPMKRPGQPEELAGIAVYLASEASSFATGGVFIIDGGYTVL</sequence>
<dbReference type="PANTHER" id="PTHR42760:SF115">
    <property type="entry name" value="3-OXOACYL-[ACYL-CARRIER-PROTEIN] REDUCTASE FABG"/>
    <property type="match status" value="1"/>
</dbReference>
<dbReference type="Gene3D" id="3.40.50.720">
    <property type="entry name" value="NAD(P)-binding Rossmann-like Domain"/>
    <property type="match status" value="1"/>
</dbReference>
<dbReference type="AlphaFoldDB" id="A0A4Q9DL23"/>
<dbReference type="InterPro" id="IPR002347">
    <property type="entry name" value="SDR_fam"/>
</dbReference>
<reference evidence="3 4" key="1">
    <citation type="submission" date="2019-02" db="EMBL/GenBank/DDBJ databases">
        <title>Paenibacillus sp. nov., isolated from surface-sterilized tissue of Thalictrum simplex L.</title>
        <authorList>
            <person name="Tuo L."/>
        </authorList>
    </citation>
    <scope>NUCLEOTIDE SEQUENCE [LARGE SCALE GENOMIC DNA]</scope>
    <source>
        <strain evidence="3 4">N2SHLJ1</strain>
    </source>
</reference>
<dbReference type="GO" id="GO:0047936">
    <property type="term" value="F:glucose 1-dehydrogenase [NAD(P)+] activity"/>
    <property type="evidence" value="ECO:0007669"/>
    <property type="project" value="UniProtKB-EC"/>
</dbReference>
<evidence type="ECO:0000313" key="3">
    <source>
        <dbReference type="EMBL" id="TBL75661.1"/>
    </source>
</evidence>
<dbReference type="PRINTS" id="PR00080">
    <property type="entry name" value="SDRFAMILY"/>
</dbReference>
<dbReference type="Pfam" id="PF13561">
    <property type="entry name" value="adh_short_C2"/>
    <property type="match status" value="1"/>
</dbReference>